<gene>
    <name evidence="2" type="ORF">ACD591_11655</name>
    <name evidence="1" type="ORF">FOE74_02420</name>
</gene>
<comment type="caution">
    <text evidence="1">The sequence shown here is derived from an EMBL/GenBank/DDBJ whole genome shotgun (WGS) entry which is preliminary data.</text>
</comment>
<dbReference type="EMBL" id="JBGOGF010000006">
    <property type="protein sequence ID" value="MFA1771948.1"/>
    <property type="molecule type" value="Genomic_DNA"/>
</dbReference>
<protein>
    <submittedName>
        <fullName evidence="1">Uncharacterized protein</fullName>
    </submittedName>
</protein>
<evidence type="ECO:0000313" key="2">
    <source>
        <dbReference type="EMBL" id="MFA1771948.1"/>
    </source>
</evidence>
<evidence type="ECO:0000313" key="4">
    <source>
        <dbReference type="Proteomes" id="UP001570846"/>
    </source>
</evidence>
<proteinExistence type="predicted"/>
<reference evidence="1 3" key="2">
    <citation type="submission" date="2019-09" db="EMBL/GenBank/DDBJ databases">
        <title>A bacterium isolated from glacier soil.</title>
        <authorList>
            <person name="Liu Q."/>
        </authorList>
    </citation>
    <scope>NUCLEOTIDE SEQUENCE [LARGE SCALE GENOMIC DNA]</scope>
    <source>
        <strain evidence="1 3">MDT1-10-3</strain>
    </source>
</reference>
<reference evidence="2 4" key="3">
    <citation type="submission" date="2024-08" db="EMBL/GenBank/DDBJ databases">
        <authorList>
            <person name="Wei W."/>
        </authorList>
    </citation>
    <scope>NUCLEOTIDE SEQUENCE [LARGE SCALE GENOMIC DNA]</scope>
    <source>
        <strain evidence="2 4">XU2</strain>
    </source>
</reference>
<reference evidence="1 3" key="1">
    <citation type="submission" date="2019-07" db="EMBL/GenBank/DDBJ databases">
        <authorList>
            <person name="Qu J.-H."/>
        </authorList>
    </citation>
    <scope>NUCLEOTIDE SEQUENCE [LARGE SCALE GENOMIC DNA]</scope>
    <source>
        <strain evidence="1 3">MDT1-10-3</strain>
    </source>
</reference>
<organism evidence="1 3">
    <name type="scientific">Rufibacter glacialis</name>
    <dbReference type="NCBI Taxonomy" id="1259555"/>
    <lineage>
        <taxon>Bacteria</taxon>
        <taxon>Pseudomonadati</taxon>
        <taxon>Bacteroidota</taxon>
        <taxon>Cytophagia</taxon>
        <taxon>Cytophagales</taxon>
        <taxon>Hymenobacteraceae</taxon>
        <taxon>Rufibacter</taxon>
    </lineage>
</organism>
<sequence length="145" mass="16982">MEAAALYERFENNLETIFSYIKRGLDVRTTPYHISMPLELNLLCDVLTNAGFPCKVTKEGFDALVEFHEVYLQQGKRVSDVMHQILDDKRTYLRTPEGTVLMKEQLIRRLEYFNEIAHSMEVIARLQQLGSPMQYNYPFLNESNK</sequence>
<name>A0A5M8QQU3_9BACT</name>
<evidence type="ECO:0000313" key="3">
    <source>
        <dbReference type="Proteomes" id="UP000323866"/>
    </source>
</evidence>
<accession>A0A5M8QQU3</accession>
<dbReference type="AlphaFoldDB" id="A0A5M8QQU3"/>
<dbReference type="Proteomes" id="UP001570846">
    <property type="component" value="Unassembled WGS sequence"/>
</dbReference>
<dbReference type="RefSeq" id="WP_149096998.1">
    <property type="nucleotide sequence ID" value="NZ_BMMG01000001.1"/>
</dbReference>
<evidence type="ECO:0000313" key="1">
    <source>
        <dbReference type="EMBL" id="KAA6437374.1"/>
    </source>
</evidence>
<dbReference type="OrthoDB" id="880906at2"/>
<dbReference type="EMBL" id="VKKZ01000010">
    <property type="protein sequence ID" value="KAA6437374.1"/>
    <property type="molecule type" value="Genomic_DNA"/>
</dbReference>
<keyword evidence="4" id="KW-1185">Reference proteome</keyword>
<dbReference type="Proteomes" id="UP000323866">
    <property type="component" value="Unassembled WGS sequence"/>
</dbReference>